<dbReference type="AlphaFoldDB" id="A0AAW1HJ89"/>
<evidence type="ECO:0000313" key="3">
    <source>
        <dbReference type="Proteomes" id="UP001443914"/>
    </source>
</evidence>
<keyword evidence="1" id="KW-1133">Transmembrane helix</keyword>
<name>A0AAW1HJ89_SAPOF</name>
<evidence type="ECO:0000313" key="2">
    <source>
        <dbReference type="EMBL" id="KAK9676366.1"/>
    </source>
</evidence>
<feature type="transmembrane region" description="Helical" evidence="1">
    <location>
        <begin position="63"/>
        <end position="82"/>
    </location>
</feature>
<sequence>MLSSNLLYPSLFDVKLTNCSLNIFHKIYSLYLTHLAPLSFYGIFVQLLLRLYSTVFNLFNDILEYKVIFLLFFFLIICFLMFPSNMCLFRTCNYKTCAS</sequence>
<gene>
    <name evidence="2" type="ORF">RND81_11G072500</name>
</gene>
<protein>
    <submittedName>
        <fullName evidence="2">Uncharacterized protein</fullName>
    </submittedName>
</protein>
<dbReference type="Proteomes" id="UP001443914">
    <property type="component" value="Unassembled WGS sequence"/>
</dbReference>
<proteinExistence type="predicted"/>
<keyword evidence="3" id="KW-1185">Reference proteome</keyword>
<feature type="transmembrane region" description="Helical" evidence="1">
    <location>
        <begin position="31"/>
        <end position="51"/>
    </location>
</feature>
<keyword evidence="1" id="KW-0812">Transmembrane</keyword>
<organism evidence="2 3">
    <name type="scientific">Saponaria officinalis</name>
    <name type="common">Common soapwort</name>
    <name type="synonym">Lychnis saponaria</name>
    <dbReference type="NCBI Taxonomy" id="3572"/>
    <lineage>
        <taxon>Eukaryota</taxon>
        <taxon>Viridiplantae</taxon>
        <taxon>Streptophyta</taxon>
        <taxon>Embryophyta</taxon>
        <taxon>Tracheophyta</taxon>
        <taxon>Spermatophyta</taxon>
        <taxon>Magnoliopsida</taxon>
        <taxon>eudicotyledons</taxon>
        <taxon>Gunneridae</taxon>
        <taxon>Pentapetalae</taxon>
        <taxon>Caryophyllales</taxon>
        <taxon>Caryophyllaceae</taxon>
        <taxon>Caryophylleae</taxon>
        <taxon>Saponaria</taxon>
    </lineage>
</organism>
<dbReference type="EMBL" id="JBDFQZ010000011">
    <property type="protein sequence ID" value="KAK9676366.1"/>
    <property type="molecule type" value="Genomic_DNA"/>
</dbReference>
<comment type="caution">
    <text evidence="2">The sequence shown here is derived from an EMBL/GenBank/DDBJ whole genome shotgun (WGS) entry which is preliminary data.</text>
</comment>
<accession>A0AAW1HJ89</accession>
<reference evidence="2" key="1">
    <citation type="submission" date="2024-03" db="EMBL/GenBank/DDBJ databases">
        <title>WGS assembly of Saponaria officinalis var. Norfolk2.</title>
        <authorList>
            <person name="Jenkins J."/>
            <person name="Shu S."/>
            <person name="Grimwood J."/>
            <person name="Barry K."/>
            <person name="Goodstein D."/>
            <person name="Schmutz J."/>
            <person name="Leebens-Mack J."/>
            <person name="Osbourn A."/>
        </authorList>
    </citation>
    <scope>NUCLEOTIDE SEQUENCE [LARGE SCALE GENOMIC DNA]</scope>
    <source>
        <strain evidence="2">JIC</strain>
    </source>
</reference>
<evidence type="ECO:0000256" key="1">
    <source>
        <dbReference type="SAM" id="Phobius"/>
    </source>
</evidence>
<keyword evidence="1" id="KW-0472">Membrane</keyword>